<gene>
    <name evidence="2" type="primary">44</name>
    <name evidence="2" type="ORF">SEA_GILGAMESH_44</name>
</gene>
<dbReference type="EMBL" id="MN234216">
    <property type="protein sequence ID" value="QFG13236.1"/>
    <property type="molecule type" value="Genomic_DNA"/>
</dbReference>
<evidence type="ECO:0000313" key="2">
    <source>
        <dbReference type="EMBL" id="QFG13236.1"/>
    </source>
</evidence>
<protein>
    <submittedName>
        <fullName evidence="2">Uncharacterized protein</fullName>
    </submittedName>
</protein>
<sequence length="186" mass="19732">MTTATAPLSPETGRSHMQESLFSWLAPEPAAPTPPPADTAPLLPAPAPPADVTQPLHESAPEGPPAPPVEDKKPDLSHVWVVAAEIEVTPKIASVADYRGSFKASEGQRVDALEVYCKGCRRPYDEVRGGDCSAKIDNTHLIGGDQTKRAKRKVPTPPPNARLIPGGTINRRGIGAYVAGVSRPKR</sequence>
<proteinExistence type="predicted"/>
<evidence type="ECO:0000313" key="3">
    <source>
        <dbReference type="Proteomes" id="UP000326486"/>
    </source>
</evidence>
<dbReference type="Proteomes" id="UP000326486">
    <property type="component" value="Segment"/>
</dbReference>
<feature type="compositionally biased region" description="Pro residues" evidence="1">
    <location>
        <begin position="29"/>
        <end position="49"/>
    </location>
</feature>
<dbReference type="RefSeq" id="YP_010754512.1">
    <property type="nucleotide sequence ID" value="NC_073461.1"/>
</dbReference>
<evidence type="ECO:0000256" key="1">
    <source>
        <dbReference type="SAM" id="MobiDB-lite"/>
    </source>
</evidence>
<organism evidence="2 3">
    <name type="scientific">Streptomyces phage Gilgamesh</name>
    <dbReference type="NCBI Taxonomy" id="2599890"/>
    <lineage>
        <taxon>Viruses</taxon>
        <taxon>Duplodnaviria</taxon>
        <taxon>Heunggongvirae</taxon>
        <taxon>Uroviricota</taxon>
        <taxon>Caudoviricetes</taxon>
        <taxon>Gilgameshvirus</taxon>
        <taxon>Gilgameshvirus gilgamesh</taxon>
    </lineage>
</organism>
<accession>A0A5J6TQZ7</accession>
<feature type="region of interest" description="Disordered" evidence="1">
    <location>
        <begin position="1"/>
        <end position="73"/>
    </location>
</feature>
<keyword evidence="3" id="KW-1185">Reference proteome</keyword>
<feature type="region of interest" description="Disordered" evidence="1">
    <location>
        <begin position="145"/>
        <end position="166"/>
    </location>
</feature>
<reference evidence="2 3" key="1">
    <citation type="submission" date="2019-07" db="EMBL/GenBank/DDBJ databases">
        <authorList>
            <person name="Almisry A."/>
            <person name="Mousa M."/>
            <person name="Gordon L.L."/>
            <person name="Lee M."/>
            <person name="Mandava P."/>
            <person name="Moxley J.T."/>
            <person name="Shaffer C.D."/>
            <person name="Weston-Hafer K.A."/>
            <person name="Garlena R.A."/>
            <person name="Russell D.A."/>
            <person name="Pope W.H."/>
            <person name="Jacobs-Sera D."/>
            <person name="Hatfull G.F."/>
        </authorList>
    </citation>
    <scope>NUCLEOTIDE SEQUENCE [LARGE SCALE GENOMIC DNA]</scope>
</reference>
<dbReference type="GeneID" id="80019106"/>
<dbReference type="KEGG" id="vg:80019106"/>
<name>A0A5J6TQZ7_9CAUD</name>